<name>A0A9Q3K0I2_9BASI</name>
<dbReference type="OrthoDB" id="3344688at2759"/>
<evidence type="ECO:0000313" key="1">
    <source>
        <dbReference type="EMBL" id="MBW0571406.1"/>
    </source>
</evidence>
<dbReference type="PANTHER" id="PTHR11439">
    <property type="entry name" value="GAG-POL-RELATED RETROTRANSPOSON"/>
    <property type="match status" value="1"/>
</dbReference>
<dbReference type="AlphaFoldDB" id="A0A9Q3K0I2"/>
<protein>
    <submittedName>
        <fullName evidence="1">Uncharacterized protein</fullName>
    </submittedName>
</protein>
<gene>
    <name evidence="1" type="ORF">O181_111121</name>
</gene>
<comment type="caution">
    <text evidence="1">The sequence shown here is derived from an EMBL/GenBank/DDBJ whole genome shotgun (WGS) entry which is preliminary data.</text>
</comment>
<keyword evidence="2" id="KW-1185">Reference proteome</keyword>
<accession>A0A9Q3K0I2</accession>
<reference evidence="1" key="1">
    <citation type="submission" date="2021-03" db="EMBL/GenBank/DDBJ databases">
        <title>Draft genome sequence of rust myrtle Austropuccinia psidii MF-1, a brazilian biotype.</title>
        <authorList>
            <person name="Quecine M.C."/>
            <person name="Pachon D.M.R."/>
            <person name="Bonatelli M.L."/>
            <person name="Correr F.H."/>
            <person name="Franceschini L.M."/>
            <person name="Leite T.F."/>
            <person name="Margarido G.R.A."/>
            <person name="Almeida C.A."/>
            <person name="Ferrarezi J.A."/>
            <person name="Labate C.A."/>
        </authorList>
    </citation>
    <scope>NUCLEOTIDE SEQUENCE</scope>
    <source>
        <strain evidence="1">MF-1</strain>
    </source>
</reference>
<dbReference type="EMBL" id="AVOT02088100">
    <property type="protein sequence ID" value="MBW0571406.1"/>
    <property type="molecule type" value="Genomic_DNA"/>
</dbReference>
<dbReference type="Proteomes" id="UP000765509">
    <property type="component" value="Unassembled WGS sequence"/>
</dbReference>
<organism evidence="1 2">
    <name type="scientific">Austropuccinia psidii MF-1</name>
    <dbReference type="NCBI Taxonomy" id="1389203"/>
    <lineage>
        <taxon>Eukaryota</taxon>
        <taxon>Fungi</taxon>
        <taxon>Dikarya</taxon>
        <taxon>Basidiomycota</taxon>
        <taxon>Pucciniomycotina</taxon>
        <taxon>Pucciniomycetes</taxon>
        <taxon>Pucciniales</taxon>
        <taxon>Sphaerophragmiaceae</taxon>
        <taxon>Austropuccinia</taxon>
    </lineage>
</organism>
<dbReference type="PANTHER" id="PTHR11439:SF463">
    <property type="entry name" value="REVERSE TRANSCRIPTASE TY1_COPIA-TYPE DOMAIN-CONTAINING PROTEIN"/>
    <property type="match status" value="1"/>
</dbReference>
<proteinExistence type="predicted"/>
<sequence length="151" mass="17273">MTQWTVCLQVLRYFYYTKTLALHYKNIGDGRVIGHADADCGNSVMDRRSTSGYTITLNGNLISWQTKKQPTVSYSTLAAEYKSLSEMTKEVESLMQLMKKIGINNILTAQLLNEKKVQLILHTQTQIIMVSKQTTWILRITIFDIFQKTAS</sequence>
<dbReference type="CDD" id="cd09272">
    <property type="entry name" value="RNase_HI_RT_Ty1"/>
    <property type="match status" value="1"/>
</dbReference>
<evidence type="ECO:0000313" key="2">
    <source>
        <dbReference type="Proteomes" id="UP000765509"/>
    </source>
</evidence>